<organism evidence="1">
    <name type="scientific">Sinorhizobium medicae</name>
    <dbReference type="NCBI Taxonomy" id="110321"/>
    <lineage>
        <taxon>Bacteria</taxon>
        <taxon>Pseudomonadati</taxon>
        <taxon>Pseudomonadota</taxon>
        <taxon>Alphaproteobacteria</taxon>
        <taxon>Hyphomicrobiales</taxon>
        <taxon>Rhizobiaceae</taxon>
        <taxon>Sinorhizobium/Ensifer group</taxon>
        <taxon>Sinorhizobium</taxon>
    </lineage>
</organism>
<proteinExistence type="predicted"/>
<dbReference type="EMBL" id="CABFNB010000151">
    <property type="protein sequence ID" value="VTZ65479.1"/>
    <property type="molecule type" value="Genomic_DNA"/>
</dbReference>
<dbReference type="Proteomes" id="UP000507954">
    <property type="component" value="Unassembled WGS sequence"/>
</dbReference>
<name>A0A508X709_9HYPH</name>
<evidence type="ECO:0000313" key="1">
    <source>
        <dbReference type="EMBL" id="VTZ65479.1"/>
    </source>
</evidence>
<accession>A0A508X709</accession>
<dbReference type="AlphaFoldDB" id="A0A508X709"/>
<reference evidence="1" key="1">
    <citation type="submission" date="2019-06" db="EMBL/GenBank/DDBJ databases">
        <authorList>
            <person name="Le Quere A."/>
            <person name="Colella S."/>
        </authorList>
    </citation>
    <scope>NUCLEOTIDE SEQUENCE</scope>
    <source>
        <strain evidence="1">EmedicaeMD41</strain>
    </source>
</reference>
<gene>
    <name evidence="1" type="ORF">EMEDMD4_800061</name>
</gene>
<sequence length="84" mass="9468">MKVSQLEEYRDVLSLVHDRMPQHVPHEQGLTETSRPLNDKALLFRELGEKVVASVNGITVFDAGGNLVRFEIYGVMAIDECLKL</sequence>
<protein>
    <submittedName>
        <fullName evidence="1">Uncharacterized protein</fullName>
    </submittedName>
</protein>